<keyword evidence="2" id="KW-1185">Reference proteome</keyword>
<organism evidence="1 2">
    <name type="scientific">Caerostris extrusa</name>
    <name type="common">Bark spider</name>
    <name type="synonym">Caerostris bankana</name>
    <dbReference type="NCBI Taxonomy" id="172846"/>
    <lineage>
        <taxon>Eukaryota</taxon>
        <taxon>Metazoa</taxon>
        <taxon>Ecdysozoa</taxon>
        <taxon>Arthropoda</taxon>
        <taxon>Chelicerata</taxon>
        <taxon>Arachnida</taxon>
        <taxon>Araneae</taxon>
        <taxon>Araneomorphae</taxon>
        <taxon>Entelegynae</taxon>
        <taxon>Araneoidea</taxon>
        <taxon>Araneidae</taxon>
        <taxon>Caerostris</taxon>
    </lineage>
</organism>
<name>A0AAV4RCF0_CAEEX</name>
<dbReference type="Proteomes" id="UP001054945">
    <property type="component" value="Unassembled WGS sequence"/>
</dbReference>
<evidence type="ECO:0000313" key="2">
    <source>
        <dbReference type="Proteomes" id="UP001054945"/>
    </source>
</evidence>
<proteinExistence type="predicted"/>
<dbReference type="EMBL" id="BPLR01007664">
    <property type="protein sequence ID" value="GIY18689.1"/>
    <property type="molecule type" value="Genomic_DNA"/>
</dbReference>
<comment type="caution">
    <text evidence="1">The sequence shown here is derived from an EMBL/GenBank/DDBJ whole genome shotgun (WGS) entry which is preliminary data.</text>
</comment>
<evidence type="ECO:0000313" key="1">
    <source>
        <dbReference type="EMBL" id="GIY18689.1"/>
    </source>
</evidence>
<protein>
    <submittedName>
        <fullName evidence="1">Uncharacterized protein</fullName>
    </submittedName>
</protein>
<dbReference type="AlphaFoldDB" id="A0AAV4RCF0"/>
<sequence>MTLQPEQDDSLLNTRENILHPRDPYLYVPPGGLVIKSASGYRGESFQLTPFYKDLLCQTTGAGYHLIVKGVIEATVPLRPPLSPRPYRGSGRSISGVLPRNPGSPLVICASLPAKDLIAEDECDCLIEGTRIEMSRPVCWICSADGRALPLQPFSQKKKETVKDGKENSFLRFVTFLLPTVRLQYQVMYF</sequence>
<gene>
    <name evidence="1" type="ORF">CEXT_387221</name>
</gene>
<reference evidence="1 2" key="1">
    <citation type="submission" date="2021-06" db="EMBL/GenBank/DDBJ databases">
        <title>Caerostris extrusa draft genome.</title>
        <authorList>
            <person name="Kono N."/>
            <person name="Arakawa K."/>
        </authorList>
    </citation>
    <scope>NUCLEOTIDE SEQUENCE [LARGE SCALE GENOMIC DNA]</scope>
</reference>
<accession>A0AAV4RCF0</accession>